<dbReference type="EMBL" id="CP046400">
    <property type="protein sequence ID" value="QGY40597.1"/>
    <property type="molecule type" value="Genomic_DNA"/>
</dbReference>
<feature type="transmembrane region" description="Helical" evidence="1">
    <location>
        <begin position="136"/>
        <end position="158"/>
    </location>
</feature>
<sequence>MMVRAAAMAGELDPRLKVGLTLVLGPLFWAASPWPLSACLLALSWFVVGLVAARPMEGRMIRSLFFFLLFWVVMKGALDAFFGLPLAQVVLSALLLGLRLAALISLGLCLALSTSSRSLGLALSWALRPFLGRERAWQVALSLALMVHFLPLCLSSLAQIKETLGLRWPGCPLWRRMQLIPQAFLRVLGQKTWNQTLAVAGRGLDSHEAWVPDFTWSGLDTLVALCGCAVVAILFAV</sequence>
<accession>A0A6I6JKE7</accession>
<dbReference type="KEGG" id="psel:GM415_10840"/>
<gene>
    <name evidence="2" type="ORF">GM415_10840</name>
</gene>
<protein>
    <submittedName>
        <fullName evidence="2">Cobalt transporter</fullName>
    </submittedName>
</protein>
<feature type="transmembrane region" description="Helical" evidence="1">
    <location>
        <begin position="90"/>
        <end position="115"/>
    </location>
</feature>
<proteinExistence type="predicted"/>
<keyword evidence="1" id="KW-1133">Transmembrane helix</keyword>
<feature type="transmembrane region" description="Helical" evidence="1">
    <location>
        <begin position="214"/>
        <end position="236"/>
    </location>
</feature>
<reference evidence="2 3" key="1">
    <citation type="submission" date="2019-11" db="EMBL/GenBank/DDBJ databases">
        <authorList>
            <person name="Zheng R.K."/>
            <person name="Sun C.M."/>
        </authorList>
    </citation>
    <scope>NUCLEOTIDE SEQUENCE [LARGE SCALE GENOMIC DNA]</scope>
    <source>
        <strain evidence="2 3">SRB007</strain>
    </source>
</reference>
<dbReference type="Proteomes" id="UP000428328">
    <property type="component" value="Chromosome"/>
</dbReference>
<organism evidence="2 3">
    <name type="scientific">Pseudodesulfovibrio cashew</name>
    <dbReference type="NCBI Taxonomy" id="2678688"/>
    <lineage>
        <taxon>Bacteria</taxon>
        <taxon>Pseudomonadati</taxon>
        <taxon>Thermodesulfobacteriota</taxon>
        <taxon>Desulfovibrionia</taxon>
        <taxon>Desulfovibrionales</taxon>
        <taxon>Desulfovibrionaceae</taxon>
    </lineage>
</organism>
<evidence type="ECO:0000313" key="2">
    <source>
        <dbReference type="EMBL" id="QGY40597.1"/>
    </source>
</evidence>
<name>A0A6I6JKE7_9BACT</name>
<keyword evidence="1" id="KW-0812">Transmembrane</keyword>
<evidence type="ECO:0000256" key="1">
    <source>
        <dbReference type="SAM" id="Phobius"/>
    </source>
</evidence>
<evidence type="ECO:0000313" key="3">
    <source>
        <dbReference type="Proteomes" id="UP000428328"/>
    </source>
</evidence>
<feature type="transmembrane region" description="Helical" evidence="1">
    <location>
        <begin position="64"/>
        <end position="84"/>
    </location>
</feature>
<feature type="transmembrane region" description="Helical" evidence="1">
    <location>
        <begin position="34"/>
        <end position="52"/>
    </location>
</feature>
<dbReference type="AlphaFoldDB" id="A0A6I6JKE7"/>
<keyword evidence="3" id="KW-1185">Reference proteome</keyword>
<keyword evidence="1" id="KW-0472">Membrane</keyword>